<keyword evidence="4" id="KW-1185">Reference proteome</keyword>
<evidence type="ECO:0000259" key="2">
    <source>
        <dbReference type="Pfam" id="PF24784"/>
    </source>
</evidence>
<dbReference type="Proteomes" id="UP001209570">
    <property type="component" value="Unassembled WGS sequence"/>
</dbReference>
<protein>
    <recommendedName>
        <fullName evidence="2">Temptin Cys/Cys disulfide domain-containing protein</fullName>
    </recommendedName>
</protein>
<evidence type="ECO:0000256" key="1">
    <source>
        <dbReference type="SAM" id="MobiDB-lite"/>
    </source>
</evidence>
<dbReference type="Pfam" id="PF24784">
    <property type="entry name" value="Temptin_C"/>
    <property type="match status" value="1"/>
</dbReference>
<feature type="compositionally biased region" description="Basic and acidic residues" evidence="1">
    <location>
        <begin position="268"/>
        <end position="281"/>
    </location>
</feature>
<accession>A0AAD5Q749</accession>
<gene>
    <name evidence="3" type="ORF">P43SY_003750</name>
</gene>
<dbReference type="AlphaFoldDB" id="A0AAD5Q749"/>
<reference evidence="3" key="1">
    <citation type="submission" date="2021-12" db="EMBL/GenBank/DDBJ databases">
        <title>Prjna785345.</title>
        <authorList>
            <person name="Rujirawat T."/>
            <person name="Krajaejun T."/>
        </authorList>
    </citation>
    <scope>NUCLEOTIDE SEQUENCE</scope>
    <source>
        <strain evidence="3">Pi057C3</strain>
    </source>
</reference>
<organism evidence="3 4">
    <name type="scientific">Pythium insidiosum</name>
    <name type="common">Pythiosis disease agent</name>
    <dbReference type="NCBI Taxonomy" id="114742"/>
    <lineage>
        <taxon>Eukaryota</taxon>
        <taxon>Sar</taxon>
        <taxon>Stramenopiles</taxon>
        <taxon>Oomycota</taxon>
        <taxon>Peronosporomycetes</taxon>
        <taxon>Pythiales</taxon>
        <taxon>Pythiaceae</taxon>
        <taxon>Pythium</taxon>
    </lineage>
</organism>
<dbReference type="PANTHER" id="PTHR34737">
    <property type="entry name" value="EF-HAND DOMAIN-CONTAINING PROTEIN"/>
    <property type="match status" value="1"/>
</dbReference>
<dbReference type="EMBL" id="JAKCXM010000446">
    <property type="protein sequence ID" value="KAJ0393953.1"/>
    <property type="molecule type" value="Genomic_DNA"/>
</dbReference>
<feature type="domain" description="Temptin Cys/Cys disulfide" evidence="2">
    <location>
        <begin position="179"/>
        <end position="269"/>
    </location>
</feature>
<dbReference type="InterPro" id="IPR057626">
    <property type="entry name" value="S-S_Temptin"/>
</dbReference>
<feature type="region of interest" description="Disordered" evidence="1">
    <location>
        <begin position="260"/>
        <end position="343"/>
    </location>
</feature>
<feature type="compositionally biased region" description="Acidic residues" evidence="1">
    <location>
        <begin position="322"/>
        <end position="331"/>
    </location>
</feature>
<dbReference type="InterPro" id="IPR055313">
    <property type="entry name" value="Temptin-like"/>
</dbReference>
<comment type="caution">
    <text evidence="3">The sequence shown here is derived from an EMBL/GenBank/DDBJ whole genome shotgun (WGS) entry which is preliminary data.</text>
</comment>
<name>A0AAD5Q749_PYTIN</name>
<proteinExistence type="predicted"/>
<evidence type="ECO:0000313" key="4">
    <source>
        <dbReference type="Proteomes" id="UP001209570"/>
    </source>
</evidence>
<evidence type="ECO:0000313" key="3">
    <source>
        <dbReference type="EMBL" id="KAJ0393953.1"/>
    </source>
</evidence>
<feature type="compositionally biased region" description="Low complexity" evidence="1">
    <location>
        <begin position="332"/>
        <end position="343"/>
    </location>
</feature>
<feature type="compositionally biased region" description="Low complexity" evidence="1">
    <location>
        <begin position="291"/>
        <end position="320"/>
    </location>
</feature>
<dbReference type="PANTHER" id="PTHR34737:SF2">
    <property type="entry name" value="EF-HAND DOMAIN-CONTAINING PROTEIN"/>
    <property type="match status" value="1"/>
</dbReference>
<sequence length="363" mass="38327">MWRPRHLQNIVYMIMAPTLIIEIQLRHRLDSLDDQFARWQALRVRLFAVKALADMASEYCGIVFASVVTSLLETNPFYTIGSGSKQATARVDALASVLLPLSFEICSDVLASLVEMRLGFPLLSVIKKEHTNFLRTVVAVAAVHSGAISAESPKMRLVGVRSCAVASAIVACTATGRVEGFAKFALQLPNGDAVPDAPAIGHPDPKGIQGLNEFGKDWNKYGKGWTKAYCQADSDGDGFTNGQELGDPCCTWTPSNPSGLITEGISHPSDKTKTPTNDKLKTPSCGGGAAGNNSNRTSSGSATDAQPTSPLAPAKPAKALPADDDEDDSEESAALASAKSTSAGRQGSVQFVALLAGMAFMLL</sequence>